<feature type="compositionally biased region" description="Polar residues" evidence="1">
    <location>
        <begin position="10"/>
        <end position="19"/>
    </location>
</feature>
<feature type="region of interest" description="Disordered" evidence="1">
    <location>
        <begin position="1"/>
        <end position="21"/>
    </location>
</feature>
<reference evidence="2" key="2">
    <citation type="submission" date="2021-04" db="EMBL/GenBank/DDBJ databases">
        <authorList>
            <person name="Gilroy R."/>
        </authorList>
    </citation>
    <scope>NUCLEOTIDE SEQUENCE</scope>
    <source>
        <strain evidence="2">CHK171-505</strain>
    </source>
</reference>
<proteinExistence type="predicted"/>
<evidence type="ECO:0000313" key="3">
    <source>
        <dbReference type="Proteomes" id="UP000886856"/>
    </source>
</evidence>
<accession>A0A9D2KZN2</accession>
<protein>
    <submittedName>
        <fullName evidence="2">Uncharacterized protein</fullName>
    </submittedName>
</protein>
<comment type="caution">
    <text evidence="2">The sequence shown here is derived from an EMBL/GenBank/DDBJ whole genome shotgun (WGS) entry which is preliminary data.</text>
</comment>
<dbReference type="EMBL" id="DWYW01000257">
    <property type="protein sequence ID" value="HJA91321.1"/>
    <property type="molecule type" value="Genomic_DNA"/>
</dbReference>
<organism evidence="2 3">
    <name type="scientific">Candidatus Jeotgalibaca merdavium</name>
    <dbReference type="NCBI Taxonomy" id="2838627"/>
    <lineage>
        <taxon>Bacteria</taxon>
        <taxon>Bacillati</taxon>
        <taxon>Bacillota</taxon>
        <taxon>Bacilli</taxon>
        <taxon>Lactobacillales</taxon>
        <taxon>Carnobacteriaceae</taxon>
        <taxon>Jeotgalibaca</taxon>
    </lineage>
</organism>
<gene>
    <name evidence="2" type="ORF">H9948_11090</name>
</gene>
<evidence type="ECO:0000256" key="1">
    <source>
        <dbReference type="SAM" id="MobiDB-lite"/>
    </source>
</evidence>
<sequence>MNRPNVLKEQIQQSEQTAAMANAPETLQEDNAFMNRMKTIPFRNFEEPELKRLWRIALRGVEVRRKIEQQRQMQYERNWSVKRNENLPYGNAGGLQCADD</sequence>
<dbReference type="Proteomes" id="UP000886856">
    <property type="component" value="Unassembled WGS sequence"/>
</dbReference>
<reference evidence="2" key="1">
    <citation type="journal article" date="2021" name="PeerJ">
        <title>Extensive microbial diversity within the chicken gut microbiome revealed by metagenomics and culture.</title>
        <authorList>
            <person name="Gilroy R."/>
            <person name="Ravi A."/>
            <person name="Getino M."/>
            <person name="Pursley I."/>
            <person name="Horton D.L."/>
            <person name="Alikhan N.F."/>
            <person name="Baker D."/>
            <person name="Gharbi K."/>
            <person name="Hall N."/>
            <person name="Watson M."/>
            <person name="Adriaenssens E.M."/>
            <person name="Foster-Nyarko E."/>
            <person name="Jarju S."/>
            <person name="Secka A."/>
            <person name="Antonio M."/>
            <person name="Oren A."/>
            <person name="Chaudhuri R.R."/>
            <person name="La Ragione R."/>
            <person name="Hildebrand F."/>
            <person name="Pallen M.J."/>
        </authorList>
    </citation>
    <scope>NUCLEOTIDE SEQUENCE</scope>
    <source>
        <strain evidence="2">CHK171-505</strain>
    </source>
</reference>
<dbReference type="AlphaFoldDB" id="A0A9D2KZN2"/>
<name>A0A9D2KZN2_9LACT</name>
<evidence type="ECO:0000313" key="2">
    <source>
        <dbReference type="EMBL" id="HJA91321.1"/>
    </source>
</evidence>